<comment type="pathway">
    <text evidence="1">Carbohydrate metabolism; galactose metabolism.</text>
</comment>
<evidence type="ECO:0000256" key="6">
    <source>
        <dbReference type="SAM" id="MobiDB-lite"/>
    </source>
</evidence>
<organism evidence="8 9">
    <name type="scientific">Candidatus Geothrix odensensis</name>
    <dbReference type="NCBI Taxonomy" id="2954440"/>
    <lineage>
        <taxon>Bacteria</taxon>
        <taxon>Pseudomonadati</taxon>
        <taxon>Acidobacteriota</taxon>
        <taxon>Holophagae</taxon>
        <taxon>Holophagales</taxon>
        <taxon>Holophagaceae</taxon>
        <taxon>Geothrix</taxon>
    </lineage>
</organism>
<dbReference type="EMBL" id="JADKCH010000012">
    <property type="protein sequence ID" value="MBK8573111.1"/>
    <property type="molecule type" value="Genomic_DNA"/>
</dbReference>
<comment type="similarity">
    <text evidence="2">Belongs to the NAD(P)-dependent epimerase/dehydratase family.</text>
</comment>
<protein>
    <recommendedName>
        <fullName evidence="3">UDP-glucose 4-epimerase</fullName>
    </recommendedName>
    <alternativeName>
        <fullName evidence="5">Galactowaldenase</fullName>
    </alternativeName>
    <alternativeName>
        <fullName evidence="4">UDP-galactose 4-epimerase</fullName>
    </alternativeName>
</protein>
<dbReference type="Proteomes" id="UP000709959">
    <property type="component" value="Unassembled WGS sequence"/>
</dbReference>
<evidence type="ECO:0000256" key="5">
    <source>
        <dbReference type="ARBA" id="ARBA00033067"/>
    </source>
</evidence>
<evidence type="ECO:0000256" key="4">
    <source>
        <dbReference type="ARBA" id="ARBA00031367"/>
    </source>
</evidence>
<dbReference type="Gene3D" id="3.40.50.720">
    <property type="entry name" value="NAD(P)-binding Rossmann-like Domain"/>
    <property type="match status" value="1"/>
</dbReference>
<feature type="region of interest" description="Disordered" evidence="6">
    <location>
        <begin position="199"/>
        <end position="267"/>
    </location>
</feature>
<dbReference type="SUPFAM" id="SSF51735">
    <property type="entry name" value="NAD(P)-binding Rossmann-fold domains"/>
    <property type="match status" value="1"/>
</dbReference>
<evidence type="ECO:0000313" key="9">
    <source>
        <dbReference type="Proteomes" id="UP000709959"/>
    </source>
</evidence>
<dbReference type="PANTHER" id="PTHR43725:SF53">
    <property type="entry name" value="UDP-ARABINOSE 4-EPIMERASE 1"/>
    <property type="match status" value="1"/>
</dbReference>
<gene>
    <name evidence="8" type="ORF">IPN91_10775</name>
</gene>
<accession>A0A936K6H0</accession>
<feature type="region of interest" description="Disordered" evidence="6">
    <location>
        <begin position="141"/>
        <end position="164"/>
    </location>
</feature>
<evidence type="ECO:0000256" key="1">
    <source>
        <dbReference type="ARBA" id="ARBA00004947"/>
    </source>
</evidence>
<feature type="domain" description="NAD-dependent epimerase/dehydratase" evidence="7">
    <location>
        <begin position="18"/>
        <end position="174"/>
    </location>
</feature>
<evidence type="ECO:0000256" key="3">
    <source>
        <dbReference type="ARBA" id="ARBA00018569"/>
    </source>
</evidence>
<reference evidence="8 9" key="1">
    <citation type="submission" date="2020-10" db="EMBL/GenBank/DDBJ databases">
        <title>Connecting structure to function with the recovery of over 1000 high-quality activated sludge metagenome-assembled genomes encoding full-length rRNA genes using long-read sequencing.</title>
        <authorList>
            <person name="Singleton C.M."/>
            <person name="Petriglieri F."/>
            <person name="Kristensen J.M."/>
            <person name="Kirkegaard R.H."/>
            <person name="Michaelsen T.Y."/>
            <person name="Andersen M.H."/>
            <person name="Karst S.M."/>
            <person name="Dueholm M.S."/>
            <person name="Nielsen P.H."/>
            <person name="Albertsen M."/>
        </authorList>
    </citation>
    <scope>NUCLEOTIDE SEQUENCE [LARGE SCALE GENOMIC DNA]</scope>
    <source>
        <strain evidence="8">OdNE_18-Q3-R46-58_MAXAC.008</strain>
    </source>
</reference>
<evidence type="ECO:0000259" key="7">
    <source>
        <dbReference type="Pfam" id="PF01370"/>
    </source>
</evidence>
<dbReference type="PANTHER" id="PTHR43725">
    <property type="entry name" value="UDP-GLUCOSE 4-EPIMERASE"/>
    <property type="match status" value="1"/>
</dbReference>
<dbReference type="AlphaFoldDB" id="A0A936K6H0"/>
<dbReference type="InterPro" id="IPR036291">
    <property type="entry name" value="NAD(P)-bd_dom_sf"/>
</dbReference>
<evidence type="ECO:0000313" key="8">
    <source>
        <dbReference type="EMBL" id="MBK8573111.1"/>
    </source>
</evidence>
<name>A0A936K6H0_9BACT</name>
<proteinExistence type="inferred from homology"/>
<comment type="caution">
    <text evidence="8">The sequence shown here is derived from an EMBL/GenBank/DDBJ whole genome shotgun (WGS) entry which is preliminary data.</text>
</comment>
<dbReference type="Pfam" id="PF01370">
    <property type="entry name" value="Epimerase"/>
    <property type="match status" value="1"/>
</dbReference>
<evidence type="ECO:0000256" key="2">
    <source>
        <dbReference type="ARBA" id="ARBA00007637"/>
    </source>
</evidence>
<feature type="compositionally biased region" description="Low complexity" evidence="6">
    <location>
        <begin position="209"/>
        <end position="230"/>
    </location>
</feature>
<dbReference type="InterPro" id="IPR001509">
    <property type="entry name" value="Epimerase_deHydtase"/>
</dbReference>
<sequence length="267" mass="28703">MTRFDELQESLRLRPRTWLVTGAAGFIGSHLTATLLKLGQQVKGLDNFATGRRSNLDDIRWEVGEAAWSRLTFIEGDIRSLETCIQAVQGADVVSSPGRLEAVPAPFRIPSPATRPMWTDSSMLWAAKEQGVQNFVFASSSSVCGDDPRLPKSRPRPAGPCRPYALTKSINEQVLGVRANLRPAGHRPALLQYVRAGRIPTDHTPPSSPAGSAPSSAATPAPSSAMARPAGTSASWPTPYRRTCWPAAYPPRPRAGSSMSPTAARPP</sequence>